<evidence type="ECO:0000313" key="2">
    <source>
        <dbReference type="EMBL" id="KAL2783740.1"/>
    </source>
</evidence>
<name>A0ABR4FKI8_9EURO</name>
<dbReference type="InterPro" id="IPR023213">
    <property type="entry name" value="CAT-like_dom_sf"/>
</dbReference>
<dbReference type="Proteomes" id="UP001610563">
    <property type="component" value="Unassembled WGS sequence"/>
</dbReference>
<proteinExistence type="predicted"/>
<evidence type="ECO:0000256" key="1">
    <source>
        <dbReference type="ARBA" id="ARBA00022679"/>
    </source>
</evidence>
<organism evidence="2 3">
    <name type="scientific">Aspergillus keveii</name>
    <dbReference type="NCBI Taxonomy" id="714993"/>
    <lineage>
        <taxon>Eukaryota</taxon>
        <taxon>Fungi</taxon>
        <taxon>Dikarya</taxon>
        <taxon>Ascomycota</taxon>
        <taxon>Pezizomycotina</taxon>
        <taxon>Eurotiomycetes</taxon>
        <taxon>Eurotiomycetidae</taxon>
        <taxon>Eurotiales</taxon>
        <taxon>Aspergillaceae</taxon>
        <taxon>Aspergillus</taxon>
        <taxon>Aspergillus subgen. Nidulantes</taxon>
    </lineage>
</organism>
<keyword evidence="3" id="KW-1185">Reference proteome</keyword>
<dbReference type="Gene3D" id="3.30.559.10">
    <property type="entry name" value="Chloramphenicol acetyltransferase-like domain"/>
    <property type="match status" value="2"/>
</dbReference>
<comment type="caution">
    <text evidence="2">The sequence shown here is derived from an EMBL/GenBank/DDBJ whole genome shotgun (WGS) entry which is preliminary data.</text>
</comment>
<gene>
    <name evidence="2" type="ORF">BJX66DRAFT_317939</name>
</gene>
<evidence type="ECO:0000313" key="3">
    <source>
        <dbReference type="Proteomes" id="UP001610563"/>
    </source>
</evidence>
<dbReference type="InterPro" id="IPR050317">
    <property type="entry name" value="Plant_Fungal_Acyltransferase"/>
</dbReference>
<dbReference type="Pfam" id="PF02458">
    <property type="entry name" value="Transferase"/>
    <property type="match status" value="2"/>
</dbReference>
<dbReference type="EMBL" id="JBFTWV010000214">
    <property type="protein sequence ID" value="KAL2783740.1"/>
    <property type="molecule type" value="Genomic_DNA"/>
</dbReference>
<protein>
    <recommendedName>
        <fullName evidence="4">Transferase family protein</fullName>
    </recommendedName>
</protein>
<dbReference type="PANTHER" id="PTHR31642">
    <property type="entry name" value="TRICHOTHECENE 3-O-ACETYLTRANSFERASE"/>
    <property type="match status" value="1"/>
</dbReference>
<evidence type="ECO:0008006" key="4">
    <source>
        <dbReference type="Google" id="ProtNLM"/>
    </source>
</evidence>
<dbReference type="PANTHER" id="PTHR31642:SF310">
    <property type="entry name" value="FATTY ALCOHOL:CAFFEOYL-COA ACYLTRANSFERASE"/>
    <property type="match status" value="1"/>
</dbReference>
<sequence length="567" mass="62902">MERRRRSNPRWHEPCILSILSISPIYYLHEQSVSTYGKMTQPDIEIIDSAILFPAQNSEETTTPLSILDATVTHYAPCAAIWFFDAPANKSTESNWSKHLKKSLEKTLSSFPHLAGELSIVKHIPDGDHTERFGRLQITHGAPTDPGVEFSTARCALTLDVVVPTASQRKTAEVNAWNLSCPVPTFFADALKLPFIIPGPQKRAPPVLIRVTEFACGGISIGVLIAHCLADAQTLSVFMHRWSREHASLMKTEVSPSQFDVSSTSQEQPLFNPQLLDTRAAGDIDAPMPDESILARSRSLPSTRYDWFYPAADGDPDRYLPPGLTRDMVKSPGEPMPKSDWDHTVPKAHVKLHFSVEQIQRIWEKAGKGVSRHDAILAHVWSAINRARGLDGDEREVALHVIFGLRRRLGLPETFLGSPILSASVRLSGADASGRSSGSSSPATSSVASKIYSTLSLYSEDAVKARLHDLCFECAPQRFWEGYLGARHVIFSSWAHLDMYGVDFGGEVARHVEVCMPEQDGMVSLIDGRPRERRDEERRHWCDDGVDVGVTLAVDAIERLKADSVLW</sequence>
<reference evidence="2 3" key="1">
    <citation type="submission" date="2024-07" db="EMBL/GenBank/DDBJ databases">
        <title>Section-level genome sequencing and comparative genomics of Aspergillus sections Usti and Cavernicolus.</title>
        <authorList>
            <consortium name="Lawrence Berkeley National Laboratory"/>
            <person name="Nybo J.L."/>
            <person name="Vesth T.C."/>
            <person name="Theobald S."/>
            <person name="Frisvad J.C."/>
            <person name="Larsen T.O."/>
            <person name="Kjaerboelling I."/>
            <person name="Rothschild-Mancinelli K."/>
            <person name="Lyhne E.K."/>
            <person name="Kogle M.E."/>
            <person name="Barry K."/>
            <person name="Clum A."/>
            <person name="Na H."/>
            <person name="Ledsgaard L."/>
            <person name="Lin J."/>
            <person name="Lipzen A."/>
            <person name="Kuo A."/>
            <person name="Riley R."/>
            <person name="Mondo S."/>
            <person name="Labutti K."/>
            <person name="Haridas S."/>
            <person name="Pangalinan J."/>
            <person name="Salamov A.A."/>
            <person name="Simmons B.A."/>
            <person name="Magnuson J.K."/>
            <person name="Chen J."/>
            <person name="Drula E."/>
            <person name="Henrissat B."/>
            <person name="Wiebenga A."/>
            <person name="Lubbers R.J."/>
            <person name="Gomes A.C."/>
            <person name="Makela M.R."/>
            <person name="Stajich J."/>
            <person name="Grigoriev I.V."/>
            <person name="Mortensen U.H."/>
            <person name="De Vries R.P."/>
            <person name="Baker S.E."/>
            <person name="Andersen M.R."/>
        </authorList>
    </citation>
    <scope>NUCLEOTIDE SEQUENCE [LARGE SCALE GENOMIC DNA]</scope>
    <source>
        <strain evidence="2 3">CBS 209.92</strain>
    </source>
</reference>
<accession>A0ABR4FKI8</accession>
<keyword evidence="1" id="KW-0808">Transferase</keyword>